<comment type="cofactor">
    <cofactor evidence="1">
        <name>FAD</name>
        <dbReference type="ChEBI" id="CHEBI:57692"/>
    </cofactor>
</comment>
<name>A0A6J4UB90_9BACT</name>
<dbReference type="AlphaFoldDB" id="A0A6J4UB90"/>
<feature type="domain" description="FAD dependent oxidoreductase" evidence="5">
    <location>
        <begin position="5"/>
        <end position="355"/>
    </location>
</feature>
<dbReference type="PANTHER" id="PTHR10961">
    <property type="entry name" value="PEROXISOMAL SARCOSINE OXIDASE"/>
    <property type="match status" value="1"/>
</dbReference>
<keyword evidence="4" id="KW-0560">Oxidoreductase</keyword>
<evidence type="ECO:0000256" key="4">
    <source>
        <dbReference type="ARBA" id="ARBA00023002"/>
    </source>
</evidence>
<gene>
    <name evidence="6" type="ORF">AVDCRST_MAG19-346</name>
</gene>
<dbReference type="Pfam" id="PF01266">
    <property type="entry name" value="DAO"/>
    <property type="match status" value="1"/>
</dbReference>
<evidence type="ECO:0000256" key="2">
    <source>
        <dbReference type="ARBA" id="ARBA00022630"/>
    </source>
</evidence>
<proteinExistence type="predicted"/>
<dbReference type="EMBL" id="CADCWL010000011">
    <property type="protein sequence ID" value="CAA9544697.1"/>
    <property type="molecule type" value="Genomic_DNA"/>
</dbReference>
<dbReference type="Gene3D" id="3.30.9.10">
    <property type="entry name" value="D-Amino Acid Oxidase, subunit A, domain 2"/>
    <property type="match status" value="1"/>
</dbReference>
<dbReference type="GO" id="GO:0008115">
    <property type="term" value="F:sarcosine oxidase activity"/>
    <property type="evidence" value="ECO:0007669"/>
    <property type="project" value="TreeGrafter"/>
</dbReference>
<dbReference type="InterPro" id="IPR045170">
    <property type="entry name" value="MTOX"/>
</dbReference>
<reference evidence="6" key="1">
    <citation type="submission" date="2020-02" db="EMBL/GenBank/DDBJ databases">
        <authorList>
            <person name="Meier V. D."/>
        </authorList>
    </citation>
    <scope>NUCLEOTIDE SEQUENCE</scope>
    <source>
        <strain evidence="6">AVDCRST_MAG19</strain>
    </source>
</reference>
<protein>
    <recommendedName>
        <fullName evidence="5">FAD dependent oxidoreductase domain-containing protein</fullName>
    </recommendedName>
</protein>
<dbReference type="NCBIfam" id="NF008425">
    <property type="entry name" value="PRK11259.1"/>
    <property type="match status" value="1"/>
</dbReference>
<dbReference type="GO" id="GO:0050660">
    <property type="term" value="F:flavin adenine dinucleotide binding"/>
    <property type="evidence" value="ECO:0007669"/>
    <property type="project" value="InterPro"/>
</dbReference>
<sequence>MATFDAIVLGGGTMGTAAAWALAKRGATTLVLEQFAHVHRLGAHGGRTRVIRHAYAESPEYVPIVQRADDLWLELEREAGNRVLHRTGGVELSAPGYGHARAARRSAELHGLPHEWISPAEVNRRWPAMSVPEDWDALYSPQVGFLETEASLRALATVARRRGATIHEGEPVRGWQADSSGVTVATNAATYRADSLIVTAGAWTGGLLGELGLPLTLLRKVLWWLRVDDPAPFSVGRFPVFIADSAAGEIYGFPIHDHPGLKIADHRGGSPTTVETIDRTVRDDEERGVVAGAQQLFRGVTDRVLESLVCHYTMTPDADFVVDRHPTRPNVTIGAGFSGHGFKFATAIGEMLADLALDASVEPVPRLALARLAALSSPQVTDTGVPIARGSGLRALR</sequence>
<dbReference type="InterPro" id="IPR036188">
    <property type="entry name" value="FAD/NAD-bd_sf"/>
</dbReference>
<evidence type="ECO:0000259" key="5">
    <source>
        <dbReference type="Pfam" id="PF01266"/>
    </source>
</evidence>
<evidence type="ECO:0000256" key="3">
    <source>
        <dbReference type="ARBA" id="ARBA00022827"/>
    </source>
</evidence>
<dbReference type="SUPFAM" id="SSF51905">
    <property type="entry name" value="FAD/NAD(P)-binding domain"/>
    <property type="match status" value="1"/>
</dbReference>
<evidence type="ECO:0000256" key="1">
    <source>
        <dbReference type="ARBA" id="ARBA00001974"/>
    </source>
</evidence>
<organism evidence="6">
    <name type="scientific">uncultured Thermomicrobiales bacterium</name>
    <dbReference type="NCBI Taxonomy" id="1645740"/>
    <lineage>
        <taxon>Bacteria</taxon>
        <taxon>Pseudomonadati</taxon>
        <taxon>Thermomicrobiota</taxon>
        <taxon>Thermomicrobia</taxon>
        <taxon>Thermomicrobiales</taxon>
        <taxon>environmental samples</taxon>
    </lineage>
</organism>
<accession>A0A6J4UB90</accession>
<dbReference type="Gene3D" id="3.50.50.60">
    <property type="entry name" value="FAD/NAD(P)-binding domain"/>
    <property type="match status" value="1"/>
</dbReference>
<keyword evidence="2" id="KW-0285">Flavoprotein</keyword>
<dbReference type="PANTHER" id="PTHR10961:SF7">
    <property type="entry name" value="FAD DEPENDENT OXIDOREDUCTASE DOMAIN-CONTAINING PROTEIN"/>
    <property type="match status" value="1"/>
</dbReference>
<dbReference type="InterPro" id="IPR006076">
    <property type="entry name" value="FAD-dep_OxRdtase"/>
</dbReference>
<keyword evidence="3" id="KW-0274">FAD</keyword>
<evidence type="ECO:0000313" key="6">
    <source>
        <dbReference type="EMBL" id="CAA9544697.1"/>
    </source>
</evidence>
<dbReference type="SUPFAM" id="SSF54373">
    <property type="entry name" value="FAD-linked reductases, C-terminal domain"/>
    <property type="match status" value="1"/>
</dbReference>